<accession>A0A2S7SWJ5</accession>
<dbReference type="Pfam" id="PF07521">
    <property type="entry name" value="RMMBL"/>
    <property type="match status" value="1"/>
</dbReference>
<protein>
    <submittedName>
        <fullName evidence="4">MBL fold metallo-hydrolase</fullName>
    </submittedName>
</protein>
<gene>
    <name evidence="4" type="ORF">CJD36_005715</name>
</gene>
<dbReference type="AlphaFoldDB" id="A0A2S7SWJ5"/>
<keyword evidence="1 4" id="KW-0378">Hydrolase</keyword>
<dbReference type="GO" id="GO:0016787">
    <property type="term" value="F:hydrolase activity"/>
    <property type="evidence" value="ECO:0007669"/>
    <property type="project" value="UniProtKB-KW"/>
</dbReference>
<reference evidence="4 5" key="1">
    <citation type="submission" date="2018-01" db="EMBL/GenBank/DDBJ databases">
        <title>A novel member of the phylum Bacteroidetes isolated from glacier ice.</title>
        <authorList>
            <person name="Liu Q."/>
            <person name="Xin Y.-H."/>
        </authorList>
    </citation>
    <scope>NUCLEOTIDE SEQUENCE [LARGE SCALE GENOMIC DNA]</scope>
    <source>
        <strain evidence="4 5">RB1R16</strain>
    </source>
</reference>
<dbReference type="OrthoDB" id="9803916at2"/>
<keyword evidence="5" id="KW-1185">Reference proteome</keyword>
<dbReference type="InterPro" id="IPR011108">
    <property type="entry name" value="RMMBL"/>
</dbReference>
<dbReference type="GO" id="GO:0004521">
    <property type="term" value="F:RNA endonuclease activity"/>
    <property type="evidence" value="ECO:0007669"/>
    <property type="project" value="TreeGrafter"/>
</dbReference>
<evidence type="ECO:0000256" key="1">
    <source>
        <dbReference type="ARBA" id="ARBA00022801"/>
    </source>
</evidence>
<dbReference type="Pfam" id="PF10996">
    <property type="entry name" value="Beta-Casp"/>
    <property type="match status" value="1"/>
</dbReference>
<dbReference type="InterPro" id="IPR022712">
    <property type="entry name" value="Beta_Casp"/>
</dbReference>
<evidence type="ECO:0000313" key="5">
    <source>
        <dbReference type="Proteomes" id="UP000239872"/>
    </source>
</evidence>
<dbReference type="Pfam" id="PF00753">
    <property type="entry name" value="Lactamase_B"/>
    <property type="match status" value="1"/>
</dbReference>
<dbReference type="RefSeq" id="WP_105038178.1">
    <property type="nucleotide sequence ID" value="NZ_PPSL01000002.1"/>
</dbReference>
<dbReference type="EMBL" id="PPSL01000002">
    <property type="protein sequence ID" value="PQJ11299.1"/>
    <property type="molecule type" value="Genomic_DNA"/>
</dbReference>
<dbReference type="InterPro" id="IPR050698">
    <property type="entry name" value="MBL"/>
</dbReference>
<dbReference type="Gene3D" id="3.60.15.10">
    <property type="entry name" value="Ribonuclease Z/Hydroxyacylglutathione hydrolase-like"/>
    <property type="match status" value="1"/>
</dbReference>
<name>A0A2S7SWJ5_9BACT</name>
<dbReference type="SUPFAM" id="SSF56281">
    <property type="entry name" value="Metallo-hydrolase/oxidoreductase"/>
    <property type="match status" value="1"/>
</dbReference>
<feature type="domain" description="Beta-Casp" evidence="3">
    <location>
        <begin position="255"/>
        <end position="380"/>
    </location>
</feature>
<comment type="caution">
    <text evidence="4">The sequence shown here is derived from an EMBL/GenBank/DDBJ whole genome shotgun (WGS) entry which is preliminary data.</text>
</comment>
<evidence type="ECO:0000259" key="2">
    <source>
        <dbReference type="SMART" id="SM00849"/>
    </source>
</evidence>
<evidence type="ECO:0000313" key="4">
    <source>
        <dbReference type="EMBL" id="PQJ11299.1"/>
    </source>
</evidence>
<dbReference type="SMART" id="SM00849">
    <property type="entry name" value="Lactamase_B"/>
    <property type="match status" value="1"/>
</dbReference>
<evidence type="ECO:0000259" key="3">
    <source>
        <dbReference type="SMART" id="SM01027"/>
    </source>
</evidence>
<feature type="domain" description="Metallo-beta-lactamase" evidence="2">
    <location>
        <begin position="13"/>
        <end position="229"/>
    </location>
</feature>
<dbReference type="PANTHER" id="PTHR11203">
    <property type="entry name" value="CLEAVAGE AND POLYADENYLATION SPECIFICITY FACTOR FAMILY MEMBER"/>
    <property type="match status" value="1"/>
</dbReference>
<dbReference type="CDD" id="cd16295">
    <property type="entry name" value="TTHA0252-CPSF-like_MBL-fold"/>
    <property type="match status" value="1"/>
</dbReference>
<dbReference type="PANTHER" id="PTHR11203:SF37">
    <property type="entry name" value="INTEGRATOR COMPLEX SUBUNIT 11"/>
    <property type="match status" value="1"/>
</dbReference>
<dbReference type="InterPro" id="IPR036866">
    <property type="entry name" value="RibonucZ/Hydroxyglut_hydro"/>
</dbReference>
<dbReference type="Proteomes" id="UP000239872">
    <property type="component" value="Unassembled WGS sequence"/>
</dbReference>
<dbReference type="SMART" id="SM01027">
    <property type="entry name" value="Beta-Casp"/>
    <property type="match status" value="1"/>
</dbReference>
<organism evidence="4 5">
    <name type="scientific">Flavipsychrobacter stenotrophus</name>
    <dbReference type="NCBI Taxonomy" id="2077091"/>
    <lineage>
        <taxon>Bacteria</taxon>
        <taxon>Pseudomonadati</taxon>
        <taxon>Bacteroidota</taxon>
        <taxon>Chitinophagia</taxon>
        <taxon>Chitinophagales</taxon>
        <taxon>Chitinophagaceae</taxon>
        <taxon>Flavipsychrobacter</taxon>
    </lineage>
</organism>
<dbReference type="Gene3D" id="3.40.50.10890">
    <property type="match status" value="1"/>
</dbReference>
<proteinExistence type="predicted"/>
<sequence>MKISFHGAARTVTGSKHLVHINNGKKILLDCGMFQGMGKDTLEMNSTWGFEPMDVDHVILSHAHIDHTGLLPKLVKDGYKGKIYCTPATASLAKLLLVDSAHIQEMDVEYINRRREKEGRPLVEPLYTEEDAIKLFSLFETIPYNESYKIEKGIEVMFTDCGHILGSSAVNLSIKEDGQLKTLTFSGDIGRYNDMILRSPATFPQADYIIMESTYGNRLHEVVTVASDKLLRHIQETCIDRQGKMVIPAFSLGRTQEILFLLNRLDLEKSLPDITYYVDSPLSVKVTELIKKYPDYFNADVQKLLKQDDDVFSFSGLKFIETAEDSIHLNDERVPCVIISASGMAEAGRVKHHIANNIASSRNTILMTGYCEPNSLGGRLKQYPHDVKIFGELYPVRAEIAEISSLSAHGDYHDMLHWLSCQEADKVKQIFLVHGEYEVQTEFREKLMVKGFKDVAIPARHQTMDAE</sequence>
<dbReference type="InterPro" id="IPR001279">
    <property type="entry name" value="Metallo-B-lactamas"/>
</dbReference>